<feature type="region of interest" description="Disordered" evidence="9">
    <location>
        <begin position="379"/>
        <end position="466"/>
    </location>
</feature>
<dbReference type="SMART" id="SM00480">
    <property type="entry name" value="POL3Bc"/>
    <property type="match status" value="1"/>
</dbReference>
<keyword evidence="4 13" id="KW-0808">Transferase</keyword>
<dbReference type="Pfam" id="PF02767">
    <property type="entry name" value="DNA_pol3_beta_2"/>
    <property type="match status" value="1"/>
</dbReference>
<evidence type="ECO:0000259" key="10">
    <source>
        <dbReference type="Pfam" id="PF00712"/>
    </source>
</evidence>
<feature type="compositionally biased region" description="Polar residues" evidence="9">
    <location>
        <begin position="439"/>
        <end position="453"/>
    </location>
</feature>
<feature type="compositionally biased region" description="Polar residues" evidence="9">
    <location>
        <begin position="379"/>
        <end position="389"/>
    </location>
</feature>
<comment type="subcellular location">
    <subcellularLocation>
        <location evidence="1">Cytoplasm</location>
    </subcellularLocation>
</comment>
<dbReference type="Proteomes" id="UP000629098">
    <property type="component" value="Unassembled WGS sequence"/>
</dbReference>
<dbReference type="InterPro" id="IPR022635">
    <property type="entry name" value="DNA_polIII_beta_C"/>
</dbReference>
<evidence type="ECO:0000259" key="12">
    <source>
        <dbReference type="Pfam" id="PF02768"/>
    </source>
</evidence>
<sequence>MKLTVEQSTLQELIETTKNAVAAKPTDVILGNLLITASAERKLTAIGTNLNLSIESTIEASIENAGSAALPAKLLVDTVSNLKGQLTIEVNNRTCVIHHSTGKCRIQGGNPEEFPSLPESSNAIIITIPCKKLQAAMDATLYCSSSDETKLVLTGVNFQFHNTSWQAATTDGHRLALVSGSLDTGYPTPIEFTVPAKSLVELNKILAQTAENSTCDILIEEKTVRFVLANAKITSRLLEGDYPHINNLIPKSFAHKFTLERKAFEMSLKRIAHFTERKQKIVKIVWEVSNGQATLFTEASDIGDAVDSLLMKPYSSSTVDINIGLNIQYLQEALRHILTDEVIIQCNNSLQPVVICPVGGLLNQLSLIMPVEIKQEFSSIPTNSKQTQENDTDKFSESSEPKGIQEKEEHRAQSPELPDLTNAQEIEEQSPPGEEALNDTATEPETPTLNTSSKSRKRNQKPVAAV</sequence>
<feature type="domain" description="DNA polymerase III beta sliding clamp C-terminal" evidence="12">
    <location>
        <begin position="247"/>
        <end position="358"/>
    </location>
</feature>
<dbReference type="CDD" id="cd00140">
    <property type="entry name" value="beta_clamp"/>
    <property type="match status" value="1"/>
</dbReference>
<evidence type="ECO:0000256" key="6">
    <source>
        <dbReference type="ARBA" id="ARBA00022705"/>
    </source>
</evidence>
<evidence type="ECO:0000256" key="4">
    <source>
        <dbReference type="ARBA" id="ARBA00022679"/>
    </source>
</evidence>
<dbReference type="Pfam" id="PF02768">
    <property type="entry name" value="DNA_pol3_beta_3"/>
    <property type="match status" value="1"/>
</dbReference>
<feature type="domain" description="DNA polymerase III beta sliding clamp central" evidence="11">
    <location>
        <begin position="128"/>
        <end position="243"/>
    </location>
</feature>
<dbReference type="AlphaFoldDB" id="A0A8J6XGF8"/>
<dbReference type="GO" id="GO:0008408">
    <property type="term" value="F:3'-5' exonuclease activity"/>
    <property type="evidence" value="ECO:0007669"/>
    <property type="project" value="InterPro"/>
</dbReference>
<dbReference type="Pfam" id="PF00712">
    <property type="entry name" value="DNA_pol3_beta"/>
    <property type="match status" value="1"/>
</dbReference>
<evidence type="ECO:0000256" key="9">
    <source>
        <dbReference type="SAM" id="MobiDB-lite"/>
    </source>
</evidence>
<dbReference type="SUPFAM" id="SSF55979">
    <property type="entry name" value="DNA clamp"/>
    <property type="match status" value="3"/>
</dbReference>
<evidence type="ECO:0000256" key="3">
    <source>
        <dbReference type="ARBA" id="ARBA00022490"/>
    </source>
</evidence>
<evidence type="ECO:0000256" key="7">
    <source>
        <dbReference type="ARBA" id="ARBA00022932"/>
    </source>
</evidence>
<keyword evidence="5 13" id="KW-0548">Nucleotidyltransferase</keyword>
<dbReference type="Gene3D" id="3.70.10.10">
    <property type="match status" value="1"/>
</dbReference>
<dbReference type="EMBL" id="JACXAE010000034">
    <property type="protein sequence ID" value="MBD2772032.1"/>
    <property type="molecule type" value="Genomic_DNA"/>
</dbReference>
<evidence type="ECO:0000256" key="1">
    <source>
        <dbReference type="ARBA" id="ARBA00004496"/>
    </source>
</evidence>
<comment type="caution">
    <text evidence="13">The sequence shown here is derived from an EMBL/GenBank/DDBJ whole genome shotgun (WGS) entry which is preliminary data.</text>
</comment>
<evidence type="ECO:0000256" key="2">
    <source>
        <dbReference type="ARBA" id="ARBA00010752"/>
    </source>
</evidence>
<keyword evidence="3" id="KW-0963">Cytoplasm</keyword>
<name>A0A8J6XGF8_9CYAN</name>
<dbReference type="GO" id="GO:0009360">
    <property type="term" value="C:DNA polymerase III complex"/>
    <property type="evidence" value="ECO:0007669"/>
    <property type="project" value="InterPro"/>
</dbReference>
<evidence type="ECO:0000313" key="13">
    <source>
        <dbReference type="EMBL" id="MBD2772032.1"/>
    </source>
</evidence>
<feature type="compositionally biased region" description="Basic and acidic residues" evidence="9">
    <location>
        <begin position="391"/>
        <end position="413"/>
    </location>
</feature>
<comment type="similarity">
    <text evidence="2">Belongs to the beta sliding clamp family.</text>
</comment>
<keyword evidence="14" id="KW-1185">Reference proteome</keyword>
<dbReference type="EC" id="2.7.7.7" evidence="13"/>
<organism evidence="13 14">
    <name type="scientific">Iningainema tapete BLCC-T55</name>
    <dbReference type="NCBI Taxonomy" id="2748662"/>
    <lineage>
        <taxon>Bacteria</taxon>
        <taxon>Bacillati</taxon>
        <taxon>Cyanobacteriota</taxon>
        <taxon>Cyanophyceae</taxon>
        <taxon>Nostocales</taxon>
        <taxon>Scytonemataceae</taxon>
        <taxon>Iningainema tapete</taxon>
    </lineage>
</organism>
<gene>
    <name evidence="13" type="primary">dnaN</name>
    <name evidence="13" type="ORF">ICL16_08000</name>
</gene>
<dbReference type="NCBIfam" id="TIGR00663">
    <property type="entry name" value="dnan"/>
    <property type="match status" value="1"/>
</dbReference>
<evidence type="ECO:0000313" key="14">
    <source>
        <dbReference type="Proteomes" id="UP000629098"/>
    </source>
</evidence>
<dbReference type="GO" id="GO:0005737">
    <property type="term" value="C:cytoplasm"/>
    <property type="evidence" value="ECO:0007669"/>
    <property type="project" value="UniProtKB-SubCell"/>
</dbReference>
<accession>A0A8J6XGF8</accession>
<dbReference type="PANTHER" id="PTHR30478:SF0">
    <property type="entry name" value="BETA SLIDING CLAMP"/>
    <property type="match status" value="1"/>
</dbReference>
<dbReference type="InterPro" id="IPR022637">
    <property type="entry name" value="DNA_polIII_beta_cen"/>
</dbReference>
<keyword evidence="8" id="KW-0238">DNA-binding</keyword>
<evidence type="ECO:0000256" key="5">
    <source>
        <dbReference type="ARBA" id="ARBA00022695"/>
    </source>
</evidence>
<dbReference type="GO" id="GO:0003677">
    <property type="term" value="F:DNA binding"/>
    <property type="evidence" value="ECO:0007669"/>
    <property type="project" value="UniProtKB-KW"/>
</dbReference>
<evidence type="ECO:0000259" key="11">
    <source>
        <dbReference type="Pfam" id="PF02767"/>
    </source>
</evidence>
<dbReference type="GO" id="GO:0003887">
    <property type="term" value="F:DNA-directed DNA polymerase activity"/>
    <property type="evidence" value="ECO:0007669"/>
    <property type="project" value="UniProtKB-KW"/>
</dbReference>
<evidence type="ECO:0000256" key="8">
    <source>
        <dbReference type="ARBA" id="ARBA00023125"/>
    </source>
</evidence>
<dbReference type="GO" id="GO:0006271">
    <property type="term" value="P:DNA strand elongation involved in DNA replication"/>
    <property type="evidence" value="ECO:0007669"/>
    <property type="project" value="TreeGrafter"/>
</dbReference>
<dbReference type="PANTHER" id="PTHR30478">
    <property type="entry name" value="DNA POLYMERASE III SUBUNIT BETA"/>
    <property type="match status" value="1"/>
</dbReference>
<keyword evidence="6" id="KW-0235">DNA replication</keyword>
<keyword evidence="7" id="KW-0239">DNA-directed DNA polymerase</keyword>
<dbReference type="RefSeq" id="WP_190826322.1">
    <property type="nucleotide sequence ID" value="NZ_CAWPPI010000034.1"/>
</dbReference>
<reference evidence="13" key="1">
    <citation type="submission" date="2020-09" db="EMBL/GenBank/DDBJ databases">
        <title>Iningainema tapete sp. nov. (Scytonemataceae, Cyanobacteria) from greenhouses in central Florida (USA) produces two types of nodularin with biosynthetic potential for microcystin-LR and anabaenopeptins.</title>
        <authorList>
            <person name="Berthold D.E."/>
            <person name="Lefler F.W."/>
            <person name="Huang I.-S."/>
            <person name="Abdulla H."/>
            <person name="Zimba P.V."/>
            <person name="Laughinghouse H.D. IV."/>
        </authorList>
    </citation>
    <scope>NUCLEOTIDE SEQUENCE</scope>
    <source>
        <strain evidence="13">BLCCT55</strain>
    </source>
</reference>
<dbReference type="InterPro" id="IPR022634">
    <property type="entry name" value="DNA_polIII_beta_N"/>
</dbReference>
<dbReference type="InterPro" id="IPR001001">
    <property type="entry name" value="DNA_polIII_beta"/>
</dbReference>
<protein>
    <submittedName>
        <fullName evidence="13">DNA polymerase III subunit beta</fullName>
        <ecNumber evidence="13">2.7.7.7</ecNumber>
    </submittedName>
</protein>
<dbReference type="InterPro" id="IPR046938">
    <property type="entry name" value="DNA_clamp_sf"/>
</dbReference>
<proteinExistence type="inferred from homology"/>
<feature type="domain" description="DNA polymerase III beta sliding clamp N-terminal" evidence="10">
    <location>
        <begin position="1"/>
        <end position="118"/>
    </location>
</feature>
<dbReference type="Gene3D" id="3.10.150.10">
    <property type="entry name" value="DNA Polymerase III, subunit A, domain 2"/>
    <property type="match status" value="1"/>
</dbReference>